<reference evidence="8" key="1">
    <citation type="journal article" date="2022" name="Int. J. Mol. Sci.">
        <title>Draft Genome of Tanacetum Coccineum: Genomic Comparison of Closely Related Tanacetum-Family Plants.</title>
        <authorList>
            <person name="Yamashiro T."/>
            <person name="Shiraishi A."/>
            <person name="Nakayama K."/>
            <person name="Satake H."/>
        </authorList>
    </citation>
    <scope>NUCLEOTIDE SEQUENCE</scope>
</reference>
<evidence type="ECO:0000256" key="5">
    <source>
        <dbReference type="ARBA" id="ARBA00023136"/>
    </source>
</evidence>
<keyword evidence="2 7" id="KW-0812">Transmembrane</keyword>
<feature type="transmembrane region" description="Helical" evidence="7">
    <location>
        <begin position="246"/>
        <end position="269"/>
    </location>
</feature>
<keyword evidence="9" id="KW-1185">Reference proteome</keyword>
<evidence type="ECO:0000256" key="2">
    <source>
        <dbReference type="ARBA" id="ARBA00022692"/>
    </source>
</evidence>
<evidence type="ECO:0000256" key="4">
    <source>
        <dbReference type="ARBA" id="ARBA00022989"/>
    </source>
</evidence>
<dbReference type="PANTHER" id="PTHR48063:SF99">
    <property type="entry name" value="LEUCINE-RICH REPEAT-CONTAINING, PLANT-TYPE, LEUCINE-RICH REPEAT DOMAIN SUPERFAMILY"/>
    <property type="match status" value="1"/>
</dbReference>
<organism evidence="8 9">
    <name type="scientific">Tanacetum coccineum</name>
    <dbReference type="NCBI Taxonomy" id="301880"/>
    <lineage>
        <taxon>Eukaryota</taxon>
        <taxon>Viridiplantae</taxon>
        <taxon>Streptophyta</taxon>
        <taxon>Embryophyta</taxon>
        <taxon>Tracheophyta</taxon>
        <taxon>Spermatophyta</taxon>
        <taxon>Magnoliopsida</taxon>
        <taxon>eudicotyledons</taxon>
        <taxon>Gunneridae</taxon>
        <taxon>Pentapetalae</taxon>
        <taxon>asterids</taxon>
        <taxon>campanulids</taxon>
        <taxon>Asterales</taxon>
        <taxon>Asteraceae</taxon>
        <taxon>Asteroideae</taxon>
        <taxon>Anthemideae</taxon>
        <taxon>Anthemidinae</taxon>
        <taxon>Tanacetum</taxon>
    </lineage>
</organism>
<dbReference type="SUPFAM" id="SSF52058">
    <property type="entry name" value="L domain-like"/>
    <property type="match status" value="1"/>
</dbReference>
<evidence type="ECO:0000256" key="7">
    <source>
        <dbReference type="SAM" id="Phobius"/>
    </source>
</evidence>
<keyword evidence="4 7" id="KW-1133">Transmembrane helix</keyword>
<sequence length="303" mass="33998">MNLLEAFHHDWGEKFSFLCILNLRSNNFVGDIPRELCYLTHIQILDLAHNNLLGSIPRCISNFSVLSGNASTSEEFYFYMPYGESTIATDSLVMKGREDTYSTILLLVTLIDLSSNKLSGKIPSELTALRGLTALNLSRNQLKGRIPVDTGDMKAIISFDVSLNKLSGELPMSLSSLNFLSSFNMSYNNLAGRIPAGTQIQSFNESSFFGNKLCGAPLTQQCARVKVPTDTEDQEEVDDGWLGTDWGIIVSILVGFFVGFWIILAPLIVSRQLRIAYFHFLQELRYKVYDISSKYCCSMFSRR</sequence>
<evidence type="ECO:0000256" key="6">
    <source>
        <dbReference type="ARBA" id="ARBA00023180"/>
    </source>
</evidence>
<dbReference type="InterPro" id="IPR046956">
    <property type="entry name" value="RLP23-like"/>
</dbReference>
<evidence type="ECO:0000313" key="8">
    <source>
        <dbReference type="EMBL" id="GJU04000.1"/>
    </source>
</evidence>
<evidence type="ECO:0000313" key="9">
    <source>
        <dbReference type="Proteomes" id="UP001151760"/>
    </source>
</evidence>
<dbReference type="EMBL" id="BQNB010021206">
    <property type="protein sequence ID" value="GJU04000.1"/>
    <property type="molecule type" value="Genomic_DNA"/>
</dbReference>
<proteinExistence type="predicted"/>
<evidence type="ECO:0000256" key="1">
    <source>
        <dbReference type="ARBA" id="ARBA00004479"/>
    </source>
</evidence>
<protein>
    <submittedName>
        <fullName evidence="8">Receptor-like protein EIX2</fullName>
    </submittedName>
</protein>
<dbReference type="PANTHER" id="PTHR48063">
    <property type="entry name" value="LRR RECEPTOR-LIKE KINASE"/>
    <property type="match status" value="1"/>
</dbReference>
<dbReference type="Proteomes" id="UP001151760">
    <property type="component" value="Unassembled WGS sequence"/>
</dbReference>
<dbReference type="Gene3D" id="3.80.10.10">
    <property type="entry name" value="Ribonuclease Inhibitor"/>
    <property type="match status" value="1"/>
</dbReference>
<dbReference type="Pfam" id="PF00560">
    <property type="entry name" value="LRR_1"/>
    <property type="match status" value="4"/>
</dbReference>
<evidence type="ECO:0000256" key="3">
    <source>
        <dbReference type="ARBA" id="ARBA00022729"/>
    </source>
</evidence>
<gene>
    <name evidence="8" type="ORF">Tco_1114338</name>
</gene>
<dbReference type="InterPro" id="IPR001611">
    <property type="entry name" value="Leu-rich_rpt"/>
</dbReference>
<keyword evidence="6" id="KW-0325">Glycoprotein</keyword>
<comment type="caution">
    <text evidence="8">The sequence shown here is derived from an EMBL/GenBank/DDBJ whole genome shotgun (WGS) entry which is preliminary data.</text>
</comment>
<name>A0ABQ5IWC3_9ASTR</name>
<keyword evidence="5 7" id="KW-0472">Membrane</keyword>
<reference evidence="8" key="2">
    <citation type="submission" date="2022-01" db="EMBL/GenBank/DDBJ databases">
        <authorList>
            <person name="Yamashiro T."/>
            <person name="Shiraishi A."/>
            <person name="Satake H."/>
            <person name="Nakayama K."/>
        </authorList>
    </citation>
    <scope>NUCLEOTIDE SEQUENCE</scope>
</reference>
<accession>A0ABQ5IWC3</accession>
<keyword evidence="3" id="KW-0732">Signal</keyword>
<dbReference type="InterPro" id="IPR032675">
    <property type="entry name" value="LRR_dom_sf"/>
</dbReference>
<comment type="subcellular location">
    <subcellularLocation>
        <location evidence="1">Membrane</location>
        <topology evidence="1">Single-pass type I membrane protein</topology>
    </subcellularLocation>
</comment>